<evidence type="ECO:0000313" key="1">
    <source>
        <dbReference type="EMBL" id="KAI8433229.1"/>
    </source>
</evidence>
<dbReference type="Proteomes" id="UP001064048">
    <property type="component" value="Chromosome 28"/>
</dbReference>
<evidence type="ECO:0000313" key="2">
    <source>
        <dbReference type="Proteomes" id="UP001064048"/>
    </source>
</evidence>
<protein>
    <submittedName>
        <fullName evidence="1">Uncharacterized protein</fullName>
    </submittedName>
</protein>
<accession>A0ACC0KA07</accession>
<sequence>MDARAPATCTKMKMEESPGISSPLYILLSHPKPILRPEDLKKLPHFPTQEPFSHCFTANKVDSAIKLHSRHPSQMEASSEAVWL</sequence>
<organism evidence="1 2">
    <name type="scientific">Choristoneura fumiferana</name>
    <name type="common">Spruce budworm moth</name>
    <name type="synonym">Archips fumiferana</name>
    <dbReference type="NCBI Taxonomy" id="7141"/>
    <lineage>
        <taxon>Eukaryota</taxon>
        <taxon>Metazoa</taxon>
        <taxon>Ecdysozoa</taxon>
        <taxon>Arthropoda</taxon>
        <taxon>Hexapoda</taxon>
        <taxon>Insecta</taxon>
        <taxon>Pterygota</taxon>
        <taxon>Neoptera</taxon>
        <taxon>Endopterygota</taxon>
        <taxon>Lepidoptera</taxon>
        <taxon>Glossata</taxon>
        <taxon>Ditrysia</taxon>
        <taxon>Tortricoidea</taxon>
        <taxon>Tortricidae</taxon>
        <taxon>Tortricinae</taxon>
        <taxon>Choristoneura</taxon>
    </lineage>
</organism>
<proteinExistence type="predicted"/>
<name>A0ACC0KA07_CHOFU</name>
<gene>
    <name evidence="1" type="ORF">MSG28_015307</name>
</gene>
<comment type="caution">
    <text evidence="1">The sequence shown here is derived from an EMBL/GenBank/DDBJ whole genome shotgun (WGS) entry which is preliminary data.</text>
</comment>
<keyword evidence="2" id="KW-1185">Reference proteome</keyword>
<reference evidence="1 2" key="1">
    <citation type="journal article" date="2022" name="Genome Biol. Evol.">
        <title>The Spruce Budworm Genome: Reconstructing the Evolutionary History of Antifreeze Proteins.</title>
        <authorList>
            <person name="Beliveau C."/>
            <person name="Gagne P."/>
            <person name="Picq S."/>
            <person name="Vernygora O."/>
            <person name="Keeling C.I."/>
            <person name="Pinkney K."/>
            <person name="Doucet D."/>
            <person name="Wen F."/>
            <person name="Johnston J.S."/>
            <person name="Maaroufi H."/>
            <person name="Boyle B."/>
            <person name="Laroche J."/>
            <person name="Dewar K."/>
            <person name="Juretic N."/>
            <person name="Blackburn G."/>
            <person name="Nisole A."/>
            <person name="Brunet B."/>
            <person name="Brandao M."/>
            <person name="Lumley L."/>
            <person name="Duan J."/>
            <person name="Quan G."/>
            <person name="Lucarotti C.J."/>
            <person name="Roe A.D."/>
            <person name="Sperling F.A.H."/>
            <person name="Levesque R.C."/>
            <person name="Cusson M."/>
        </authorList>
    </citation>
    <scope>NUCLEOTIDE SEQUENCE [LARGE SCALE GENOMIC DNA]</scope>
    <source>
        <strain evidence="1">Glfc:IPQL:Cfum</strain>
    </source>
</reference>
<dbReference type="EMBL" id="CM046128">
    <property type="protein sequence ID" value="KAI8433229.1"/>
    <property type="molecule type" value="Genomic_DNA"/>
</dbReference>